<dbReference type="RefSeq" id="WP_231483559.1">
    <property type="nucleotide sequence ID" value="NZ_BAAAZO010000003.1"/>
</dbReference>
<dbReference type="EMBL" id="BAAAZO010000003">
    <property type="protein sequence ID" value="GAA3608843.1"/>
    <property type="molecule type" value="Genomic_DNA"/>
</dbReference>
<dbReference type="Proteomes" id="UP001501074">
    <property type="component" value="Unassembled WGS sequence"/>
</dbReference>
<gene>
    <name evidence="1" type="ORF">GCM10022223_26100</name>
</gene>
<protein>
    <submittedName>
        <fullName evidence="1">Uncharacterized protein</fullName>
    </submittedName>
</protein>
<organism evidence="1 2">
    <name type="scientific">Kineosporia mesophila</name>
    <dbReference type="NCBI Taxonomy" id="566012"/>
    <lineage>
        <taxon>Bacteria</taxon>
        <taxon>Bacillati</taxon>
        <taxon>Actinomycetota</taxon>
        <taxon>Actinomycetes</taxon>
        <taxon>Kineosporiales</taxon>
        <taxon>Kineosporiaceae</taxon>
        <taxon>Kineosporia</taxon>
    </lineage>
</organism>
<evidence type="ECO:0000313" key="1">
    <source>
        <dbReference type="EMBL" id="GAA3608843.1"/>
    </source>
</evidence>
<keyword evidence="2" id="KW-1185">Reference proteome</keyword>
<evidence type="ECO:0000313" key="2">
    <source>
        <dbReference type="Proteomes" id="UP001501074"/>
    </source>
</evidence>
<reference evidence="2" key="1">
    <citation type="journal article" date="2019" name="Int. J. Syst. Evol. Microbiol.">
        <title>The Global Catalogue of Microorganisms (GCM) 10K type strain sequencing project: providing services to taxonomists for standard genome sequencing and annotation.</title>
        <authorList>
            <consortium name="The Broad Institute Genomics Platform"/>
            <consortium name="The Broad Institute Genome Sequencing Center for Infectious Disease"/>
            <person name="Wu L."/>
            <person name="Ma J."/>
        </authorList>
    </citation>
    <scope>NUCLEOTIDE SEQUENCE [LARGE SCALE GENOMIC DNA]</scope>
    <source>
        <strain evidence="2">JCM 16902</strain>
    </source>
</reference>
<accession>A0ABP6ZHG3</accession>
<comment type="caution">
    <text evidence="1">The sequence shown here is derived from an EMBL/GenBank/DDBJ whole genome shotgun (WGS) entry which is preliminary data.</text>
</comment>
<sequence length="396" mass="43615">MNASPSTVDGFPPHFDWPPLDELKQYLISTNWQETSRTDKLVIYRSPLSEVSTVVLPVHTGFTDVVQRVYEAVRVLSWTEKRPVRQVVEDIRNGGVDGVLVRTHPEAPSGQAPLGFIRIALPALRDFIAASASATLLQIPALVLPNRRPAQAESYADQVMLSTEPGSFVFSLSLPLRDEALESSSASDGLLDLEPVPFGRRVQTRMAQVAERASALAEQVSAGHATLRAFARMEPGAPNATELAAMSALGGSEFHTYEMTFTRSARFRSPETPSHLRITPGQQRVLHEAADFLRTKQPRSNVKVVGLVIRLSHDTGMSGPGEITIYGADDDTGAQRRYRVELVDSEYQRAVLAHRDGRIVSISGDLVMRGNQRRLVKTTGLQVMEPSDEESDYLFD</sequence>
<name>A0ABP6ZHG3_9ACTN</name>
<proteinExistence type="predicted"/>